<keyword evidence="1" id="KW-0413">Isomerase</keyword>
<protein>
    <submittedName>
        <fullName evidence="4">Tautomerase family protein</fullName>
    </submittedName>
</protein>
<evidence type="ECO:0000256" key="2">
    <source>
        <dbReference type="PIRSR" id="PIRSR037799-1"/>
    </source>
</evidence>
<dbReference type="AlphaFoldDB" id="A0A963YZK8"/>
<name>A0A963YZK8_9PROT</name>
<dbReference type="Gene3D" id="3.30.429.10">
    <property type="entry name" value="Macrophage Migration Inhibitory Factor"/>
    <property type="match status" value="1"/>
</dbReference>
<evidence type="ECO:0000313" key="4">
    <source>
        <dbReference type="EMBL" id="MCB8879996.1"/>
    </source>
</evidence>
<dbReference type="InterPro" id="IPR014347">
    <property type="entry name" value="Tautomerase/MIF_sf"/>
</dbReference>
<feature type="active site" description="Proton acceptor; via imino nitrogen" evidence="2">
    <location>
        <position position="2"/>
    </location>
</feature>
<gene>
    <name evidence="4" type="ORF">ACELLULO517_07105</name>
</gene>
<evidence type="ECO:0000313" key="5">
    <source>
        <dbReference type="Proteomes" id="UP000721844"/>
    </source>
</evidence>
<proteinExistence type="predicted"/>
<dbReference type="GO" id="GO:0005737">
    <property type="term" value="C:cytoplasm"/>
    <property type="evidence" value="ECO:0007669"/>
    <property type="project" value="InterPro"/>
</dbReference>
<feature type="domain" description="4-oxalocrotonate tautomerase-like" evidence="3">
    <location>
        <begin position="2"/>
        <end position="53"/>
    </location>
</feature>
<dbReference type="Pfam" id="PF01361">
    <property type="entry name" value="Tautomerase"/>
    <property type="match status" value="1"/>
</dbReference>
<dbReference type="InterPro" id="IPR004370">
    <property type="entry name" value="4-OT-like_dom"/>
</dbReference>
<evidence type="ECO:0000256" key="1">
    <source>
        <dbReference type="ARBA" id="ARBA00023235"/>
    </source>
</evidence>
<evidence type="ECO:0000259" key="3">
    <source>
        <dbReference type="Pfam" id="PF01361"/>
    </source>
</evidence>
<dbReference type="PIRSF" id="PIRSF037799">
    <property type="entry name" value="Tautomer_YdcE_prd"/>
    <property type="match status" value="1"/>
</dbReference>
<dbReference type="SUPFAM" id="SSF55331">
    <property type="entry name" value="Tautomerase/MIF"/>
    <property type="match status" value="1"/>
</dbReference>
<accession>A0A963YZK8</accession>
<reference evidence="4 5" key="1">
    <citation type="journal article" date="2021" name="Microorganisms">
        <title>Acidisoma silvae sp. nov. and Acidisomacellulosilytica sp. nov., Two Acidophilic Bacteria Isolated from Decaying Wood, Hydrolyzing Cellulose and Producing Poly-3-hydroxybutyrate.</title>
        <authorList>
            <person name="Mieszkin S."/>
            <person name="Pouder E."/>
            <person name="Uroz S."/>
            <person name="Simon-Colin C."/>
            <person name="Alain K."/>
        </authorList>
    </citation>
    <scope>NUCLEOTIDE SEQUENCE [LARGE SCALE GENOMIC DNA]</scope>
    <source>
        <strain evidence="4 5">HW T5.17</strain>
    </source>
</reference>
<dbReference type="GO" id="GO:0016862">
    <property type="term" value="F:intramolecular oxidoreductase activity, interconverting keto- and enol-groups"/>
    <property type="evidence" value="ECO:0007669"/>
    <property type="project" value="InterPro"/>
</dbReference>
<dbReference type="Proteomes" id="UP000721844">
    <property type="component" value="Unassembled WGS sequence"/>
</dbReference>
<dbReference type="RefSeq" id="WP_227306608.1">
    <property type="nucleotide sequence ID" value="NZ_JAESVA010000002.1"/>
</dbReference>
<sequence length="77" mass="8351">MPHAVIKMFPGRDQAQKEALARAINDAIIATLGSKPESVSVSIEDVTPETWGQSVYGPEIADKPETLFIKPGYADPR</sequence>
<comment type="caution">
    <text evidence="4">The sequence shown here is derived from an EMBL/GenBank/DDBJ whole genome shotgun (WGS) entry which is preliminary data.</text>
</comment>
<dbReference type="InterPro" id="IPR017284">
    <property type="entry name" value="Tautomerase_PptA"/>
</dbReference>
<keyword evidence="5" id="KW-1185">Reference proteome</keyword>
<organism evidence="4 5">
    <name type="scientific">Acidisoma cellulosilyticum</name>
    <dbReference type="NCBI Taxonomy" id="2802395"/>
    <lineage>
        <taxon>Bacteria</taxon>
        <taxon>Pseudomonadati</taxon>
        <taxon>Pseudomonadota</taxon>
        <taxon>Alphaproteobacteria</taxon>
        <taxon>Acetobacterales</taxon>
        <taxon>Acidocellaceae</taxon>
        <taxon>Acidisoma</taxon>
    </lineage>
</organism>
<dbReference type="EMBL" id="JAESVA010000002">
    <property type="protein sequence ID" value="MCB8879996.1"/>
    <property type="molecule type" value="Genomic_DNA"/>
</dbReference>